<evidence type="ECO:0000313" key="3">
    <source>
        <dbReference type="Proteomes" id="UP000799291"/>
    </source>
</evidence>
<keyword evidence="3" id="KW-1185">Reference proteome</keyword>
<feature type="compositionally biased region" description="Pro residues" evidence="1">
    <location>
        <begin position="555"/>
        <end position="566"/>
    </location>
</feature>
<feature type="compositionally biased region" description="Basic and acidic residues" evidence="1">
    <location>
        <begin position="582"/>
        <end position="594"/>
    </location>
</feature>
<feature type="compositionally biased region" description="Pro residues" evidence="1">
    <location>
        <begin position="189"/>
        <end position="199"/>
    </location>
</feature>
<feature type="compositionally biased region" description="Low complexity" evidence="1">
    <location>
        <begin position="567"/>
        <end position="577"/>
    </location>
</feature>
<organism evidence="2 3">
    <name type="scientific">Lentithecium fluviatile CBS 122367</name>
    <dbReference type="NCBI Taxonomy" id="1168545"/>
    <lineage>
        <taxon>Eukaryota</taxon>
        <taxon>Fungi</taxon>
        <taxon>Dikarya</taxon>
        <taxon>Ascomycota</taxon>
        <taxon>Pezizomycotina</taxon>
        <taxon>Dothideomycetes</taxon>
        <taxon>Pleosporomycetidae</taxon>
        <taxon>Pleosporales</taxon>
        <taxon>Massarineae</taxon>
        <taxon>Lentitheciaceae</taxon>
        <taxon>Lentithecium</taxon>
    </lineage>
</organism>
<accession>A0A6G1IWI2</accession>
<dbReference type="Proteomes" id="UP000799291">
    <property type="component" value="Unassembled WGS sequence"/>
</dbReference>
<feature type="compositionally biased region" description="Basic residues" evidence="1">
    <location>
        <begin position="609"/>
        <end position="628"/>
    </location>
</feature>
<feature type="compositionally biased region" description="Polar residues" evidence="1">
    <location>
        <begin position="43"/>
        <end position="54"/>
    </location>
</feature>
<dbReference type="EMBL" id="MU005586">
    <property type="protein sequence ID" value="KAF2682616.1"/>
    <property type="molecule type" value="Genomic_DNA"/>
</dbReference>
<feature type="compositionally biased region" description="Basic and acidic residues" evidence="1">
    <location>
        <begin position="205"/>
        <end position="218"/>
    </location>
</feature>
<feature type="compositionally biased region" description="Low complexity" evidence="1">
    <location>
        <begin position="516"/>
        <end position="535"/>
    </location>
</feature>
<dbReference type="OrthoDB" id="3771671at2759"/>
<feature type="region of interest" description="Disordered" evidence="1">
    <location>
        <begin position="366"/>
        <end position="423"/>
    </location>
</feature>
<reference evidence="2" key="1">
    <citation type="journal article" date="2020" name="Stud. Mycol.">
        <title>101 Dothideomycetes genomes: a test case for predicting lifestyles and emergence of pathogens.</title>
        <authorList>
            <person name="Haridas S."/>
            <person name="Albert R."/>
            <person name="Binder M."/>
            <person name="Bloem J."/>
            <person name="Labutti K."/>
            <person name="Salamov A."/>
            <person name="Andreopoulos B."/>
            <person name="Baker S."/>
            <person name="Barry K."/>
            <person name="Bills G."/>
            <person name="Bluhm B."/>
            <person name="Cannon C."/>
            <person name="Castanera R."/>
            <person name="Culley D."/>
            <person name="Daum C."/>
            <person name="Ezra D."/>
            <person name="Gonzalez J."/>
            <person name="Henrissat B."/>
            <person name="Kuo A."/>
            <person name="Liang C."/>
            <person name="Lipzen A."/>
            <person name="Lutzoni F."/>
            <person name="Magnuson J."/>
            <person name="Mondo S."/>
            <person name="Nolan M."/>
            <person name="Ohm R."/>
            <person name="Pangilinan J."/>
            <person name="Park H.-J."/>
            <person name="Ramirez L."/>
            <person name="Alfaro M."/>
            <person name="Sun H."/>
            <person name="Tritt A."/>
            <person name="Yoshinaga Y."/>
            <person name="Zwiers L.-H."/>
            <person name="Turgeon B."/>
            <person name="Goodwin S."/>
            <person name="Spatafora J."/>
            <person name="Crous P."/>
            <person name="Grigoriev I."/>
        </authorList>
    </citation>
    <scope>NUCLEOTIDE SEQUENCE</scope>
    <source>
        <strain evidence="2">CBS 122367</strain>
    </source>
</reference>
<feature type="compositionally biased region" description="Polar residues" evidence="1">
    <location>
        <begin position="389"/>
        <end position="412"/>
    </location>
</feature>
<feature type="compositionally biased region" description="Basic and acidic residues" evidence="1">
    <location>
        <begin position="495"/>
        <end position="508"/>
    </location>
</feature>
<feature type="region of interest" description="Disordered" evidence="1">
    <location>
        <begin position="452"/>
        <end position="635"/>
    </location>
</feature>
<dbReference type="AlphaFoldDB" id="A0A6G1IWI2"/>
<feature type="compositionally biased region" description="Low complexity" evidence="1">
    <location>
        <begin position="105"/>
        <end position="117"/>
    </location>
</feature>
<feature type="region of interest" description="Disordered" evidence="1">
    <location>
        <begin position="36"/>
        <end position="117"/>
    </location>
</feature>
<sequence>MPPPKPLTTASTCAFHFLCFQTSSRRRGEWAMLLFSSAPPPLATSQANKSSSSLEGMERPIRSFKSSIKTVPPHPQTTQKPLPPTPPLKSETPSKKKKSTPSPPASNASSASPARSSSVTFWKAPADWYESLLAPPILLNRSLAPLLPEPSPTPADMDLTSWFDNNPPPSAPLPAIYERRKGNADLGPPGSPPKSPLPAPSKNNGKLDEKTAPPKRDSGQFSPSALKTFFDSDLRHHTFSPTNSARTSITSNASTKEKAFASLGIGSPQQQSVTFEQRPYDPESALPIERTRADRQYLRGKKLQALNKGNTLVDDSWEGTEMDDKMRQLSFSQDYHDLLADQYQEMNFQTEEVLRTRGAHQVYEAQFEERRPKPPPKDQELIPRPLSWQKGSKSSTARIPSRNPSGNFSRNESPVAVTPEHSLQEKVQKWINSWVPRRLSVDPRRQSGLAVIRHSPSPAPRSGTGSMQPPSPTLDHAPSSSQPGSNSADSPVSNAEDHRSSLNSRHSDSPVAPGIAIRTAYRTSTASTSSCSRHSATSRDSHPLSQELHVLYTPRTPPAPPPPPPLKSRSPPLSPKAWNRLRSRDADDEHDRSQHQHHQFSAGFINKAKQARRKHSKDQRQKRLKRSIRVLGPTDPGVVAGYVRVKGGGR</sequence>
<gene>
    <name evidence="2" type="ORF">K458DRAFT_405383</name>
</gene>
<feature type="compositionally biased region" description="Polar residues" evidence="1">
    <location>
        <begin position="478"/>
        <end position="493"/>
    </location>
</feature>
<protein>
    <submittedName>
        <fullName evidence="2">Uncharacterized protein</fullName>
    </submittedName>
</protein>
<feature type="compositionally biased region" description="Basic and acidic residues" evidence="1">
    <location>
        <begin position="367"/>
        <end position="381"/>
    </location>
</feature>
<evidence type="ECO:0000256" key="1">
    <source>
        <dbReference type="SAM" id="MobiDB-lite"/>
    </source>
</evidence>
<feature type="region of interest" description="Disordered" evidence="1">
    <location>
        <begin position="143"/>
        <end position="224"/>
    </location>
</feature>
<feature type="region of interest" description="Disordered" evidence="1">
    <location>
        <begin position="263"/>
        <end position="284"/>
    </location>
</feature>
<evidence type="ECO:0000313" key="2">
    <source>
        <dbReference type="EMBL" id="KAF2682616.1"/>
    </source>
</evidence>
<proteinExistence type="predicted"/>
<name>A0A6G1IWI2_9PLEO</name>